<keyword evidence="2" id="KW-0436">Ligase</keyword>
<organism evidence="2 3">
    <name type="scientific">Allobranchiibius huperziae</name>
    <dbReference type="NCBI Taxonomy" id="1874116"/>
    <lineage>
        <taxon>Bacteria</taxon>
        <taxon>Bacillati</taxon>
        <taxon>Actinomycetota</taxon>
        <taxon>Actinomycetes</taxon>
        <taxon>Micrococcales</taxon>
        <taxon>Dermacoccaceae</taxon>
        <taxon>Allobranchiibius</taxon>
    </lineage>
</organism>
<dbReference type="EMBL" id="JACCFW010000001">
    <property type="protein sequence ID" value="NYJ75532.1"/>
    <property type="molecule type" value="Genomic_DNA"/>
</dbReference>
<dbReference type="RefSeq" id="WP_179482287.1">
    <property type="nucleotide sequence ID" value="NZ_JACCFW010000001.1"/>
</dbReference>
<accession>A0A853DDP6</accession>
<evidence type="ECO:0000256" key="1">
    <source>
        <dbReference type="SAM" id="MobiDB-lite"/>
    </source>
</evidence>
<proteinExistence type="predicted"/>
<evidence type="ECO:0000313" key="3">
    <source>
        <dbReference type="Proteomes" id="UP000571817"/>
    </source>
</evidence>
<gene>
    <name evidence="2" type="ORF">HNR15_002495</name>
</gene>
<dbReference type="EC" id="6.3.5.5" evidence="2"/>
<protein>
    <submittedName>
        <fullName evidence="2">Carbamoyl-phosphate synthase large subunit</fullName>
        <ecNumber evidence="2">6.3.5.5</ecNumber>
    </submittedName>
</protein>
<dbReference type="Gene3D" id="3.30.470.20">
    <property type="entry name" value="ATP-grasp fold, B domain"/>
    <property type="match status" value="1"/>
</dbReference>
<dbReference type="AlphaFoldDB" id="A0A853DDP6"/>
<name>A0A853DDP6_9MICO</name>
<dbReference type="Proteomes" id="UP000571817">
    <property type="component" value="Unassembled WGS sequence"/>
</dbReference>
<evidence type="ECO:0000313" key="2">
    <source>
        <dbReference type="EMBL" id="NYJ75532.1"/>
    </source>
</evidence>
<dbReference type="SUPFAM" id="SSF51735">
    <property type="entry name" value="NAD(P)-binding Rossmann-fold domains"/>
    <property type="match status" value="1"/>
</dbReference>
<sequence length="333" mass="34963">MSEHQPHANYGRETPQFTAGRRRILVTGAEGAAGHVLVEQLATRGLQVHCADSRPMCLPSAVCHLMPEPTNPGFLPALARIVQRYGIDLVIPASSDALPAISVGRLSLGVDVVVPGPGPTGTAHDRLLTAWSLRSHGVGVPDFGVPSDFADAEDALDAMGGQLTLRSRWASGAQAATVLNGSDDVDWSAMSDDWFVQRFVPGPAYSVVLYRPLDGKGRLSTVLEESVRDDTEATMTLVGDDHAVGVEGVARAAVRALGLTGPLEVGVRRGADGLPMVLDVQACFGPHSGLNPEMLDAVLRDHPAPPSSGVRRHGNAPGAPVELRSRTARVEGA</sequence>
<comment type="caution">
    <text evidence="2">The sequence shown here is derived from an EMBL/GenBank/DDBJ whole genome shotgun (WGS) entry which is preliminary data.</text>
</comment>
<dbReference type="InterPro" id="IPR036291">
    <property type="entry name" value="NAD(P)-bd_dom_sf"/>
</dbReference>
<feature type="compositionally biased region" description="Basic and acidic residues" evidence="1">
    <location>
        <begin position="323"/>
        <end position="333"/>
    </location>
</feature>
<dbReference type="GO" id="GO:0004088">
    <property type="term" value="F:carbamoyl-phosphate synthase (glutamine-hydrolyzing) activity"/>
    <property type="evidence" value="ECO:0007669"/>
    <property type="project" value="UniProtKB-EC"/>
</dbReference>
<reference evidence="2 3" key="1">
    <citation type="submission" date="2020-07" db="EMBL/GenBank/DDBJ databases">
        <title>Sequencing the genomes of 1000 actinobacteria strains.</title>
        <authorList>
            <person name="Klenk H.-P."/>
        </authorList>
    </citation>
    <scope>NUCLEOTIDE SEQUENCE [LARGE SCALE GENOMIC DNA]</scope>
    <source>
        <strain evidence="2 3">DSM 29531</strain>
    </source>
</reference>
<dbReference type="SUPFAM" id="SSF56059">
    <property type="entry name" value="Glutathione synthetase ATP-binding domain-like"/>
    <property type="match status" value="1"/>
</dbReference>
<keyword evidence="3" id="KW-1185">Reference proteome</keyword>
<dbReference type="Gene3D" id="3.40.50.20">
    <property type="match status" value="1"/>
</dbReference>
<feature type="region of interest" description="Disordered" evidence="1">
    <location>
        <begin position="302"/>
        <end position="333"/>
    </location>
</feature>